<evidence type="ECO:0000313" key="5">
    <source>
        <dbReference type="Proteomes" id="UP000240883"/>
    </source>
</evidence>
<evidence type="ECO:0000256" key="1">
    <source>
        <dbReference type="SAM" id="MobiDB-lite"/>
    </source>
</evidence>
<dbReference type="OrthoDB" id="10267950at2759"/>
<keyword evidence="5" id="KW-1185">Reference proteome</keyword>
<dbReference type="InterPro" id="IPR009163">
    <property type="entry name" value="Ap4A_phos1/2"/>
</dbReference>
<dbReference type="GO" id="GO:0003877">
    <property type="term" value="F:ATP:ADP adenylyltransferase activity"/>
    <property type="evidence" value="ECO:0007669"/>
    <property type="project" value="InterPro"/>
</dbReference>
<name>A0A2T2NCQ6_CORCC</name>
<evidence type="ECO:0000259" key="2">
    <source>
        <dbReference type="Pfam" id="PF09830"/>
    </source>
</evidence>
<dbReference type="Gene3D" id="3.30.428.70">
    <property type="match status" value="1"/>
</dbReference>
<reference evidence="4 5" key="1">
    <citation type="journal article" date="2018" name="Front. Microbiol.">
        <title>Genome-Wide Analysis of Corynespora cassiicola Leaf Fall Disease Putative Effectors.</title>
        <authorList>
            <person name="Lopez D."/>
            <person name="Ribeiro S."/>
            <person name="Label P."/>
            <person name="Fumanal B."/>
            <person name="Venisse J.S."/>
            <person name="Kohler A."/>
            <person name="de Oliveira R.R."/>
            <person name="Labutti K."/>
            <person name="Lipzen A."/>
            <person name="Lail K."/>
            <person name="Bauer D."/>
            <person name="Ohm R.A."/>
            <person name="Barry K.W."/>
            <person name="Spatafora J."/>
            <person name="Grigoriev I.V."/>
            <person name="Martin F.M."/>
            <person name="Pujade-Renaud V."/>
        </authorList>
    </citation>
    <scope>NUCLEOTIDE SEQUENCE [LARGE SCALE GENOMIC DNA]</scope>
    <source>
        <strain evidence="4 5">Philippines</strain>
    </source>
</reference>
<dbReference type="InterPro" id="IPR019200">
    <property type="entry name" value="ATP_adenylylTrfase_C"/>
</dbReference>
<accession>A0A2T2NCQ6</accession>
<dbReference type="EMBL" id="KZ678140">
    <property type="protein sequence ID" value="PSN63207.1"/>
    <property type="molecule type" value="Genomic_DNA"/>
</dbReference>
<dbReference type="InterPro" id="IPR036265">
    <property type="entry name" value="HIT-like_sf"/>
</dbReference>
<feature type="region of interest" description="Disordered" evidence="1">
    <location>
        <begin position="55"/>
        <end position="84"/>
    </location>
</feature>
<dbReference type="GO" id="GO:0005524">
    <property type="term" value="F:ATP binding"/>
    <property type="evidence" value="ECO:0007669"/>
    <property type="project" value="InterPro"/>
</dbReference>
<dbReference type="Proteomes" id="UP000240883">
    <property type="component" value="Unassembled WGS sequence"/>
</dbReference>
<protein>
    <submittedName>
        <fullName evidence="4">HIT-like protein</fullName>
    </submittedName>
</protein>
<dbReference type="Pfam" id="PF19327">
    <property type="entry name" value="Ap4A_phos_N"/>
    <property type="match status" value="1"/>
</dbReference>
<proteinExistence type="predicted"/>
<dbReference type="AlphaFoldDB" id="A0A2T2NCQ6"/>
<organism evidence="4 5">
    <name type="scientific">Corynespora cassiicola Philippines</name>
    <dbReference type="NCBI Taxonomy" id="1448308"/>
    <lineage>
        <taxon>Eukaryota</taxon>
        <taxon>Fungi</taxon>
        <taxon>Dikarya</taxon>
        <taxon>Ascomycota</taxon>
        <taxon>Pezizomycotina</taxon>
        <taxon>Dothideomycetes</taxon>
        <taxon>Pleosporomycetidae</taxon>
        <taxon>Pleosporales</taxon>
        <taxon>Corynesporascaceae</taxon>
        <taxon>Corynespora</taxon>
    </lineage>
</organism>
<gene>
    <name evidence="4" type="ORF">BS50DRAFT_624003</name>
</gene>
<dbReference type="STRING" id="1448308.A0A2T2NCQ6"/>
<feature type="domain" description="ATP adenylyltransferase C-terminal" evidence="2">
    <location>
        <begin position="207"/>
        <end position="334"/>
    </location>
</feature>
<sequence>MKMLLGLSEALPSLVGAKFSSAKATKSLIFSPTELAIIRTSTGIPFQLRYCPSLAKKPQPKKEPPNPDHGGLPPKKFDPFDNPPADLHIADIPQRPDPPPTHLLVLNKFPIIPQHFILATKANKPQTHALEADDLAAAHACLRAWTAADPQRRLFAFFNSGECSGASQPHRHLQFLPEESMRDGDGDGGGWTLLLDLILAQQGRGLSLPCAHFAVALPEEPSAEQLQSAYAKLYTAAVAASVAAGVLPASATPAMEGELPLSYNLALTLSGMAIIPRRAEGCMLRRDDGTEVGFVALNGTVLGGTLMVKGQEEWEYLRGGEGRLDKVLAGIGVPWKGEGASL</sequence>
<dbReference type="PANTHER" id="PTHR38420:SF3">
    <property type="entry name" value="5',5'''-P-1,P-4-TETRAPHOSPHATE PHOSPHORYLASE 2"/>
    <property type="match status" value="1"/>
</dbReference>
<feature type="domain" description="Ap4A phosphorylase 1/2 N-terminal" evidence="3">
    <location>
        <begin position="9"/>
        <end position="179"/>
    </location>
</feature>
<dbReference type="GO" id="GO:0009117">
    <property type="term" value="P:nucleotide metabolic process"/>
    <property type="evidence" value="ECO:0007669"/>
    <property type="project" value="InterPro"/>
</dbReference>
<dbReference type="InterPro" id="IPR045759">
    <property type="entry name" value="Ap4A_phos1/2_N"/>
</dbReference>
<dbReference type="InterPro" id="IPR043171">
    <property type="entry name" value="Ap4A_phos1/2-like"/>
</dbReference>
<dbReference type="SUPFAM" id="SSF54197">
    <property type="entry name" value="HIT-like"/>
    <property type="match status" value="1"/>
</dbReference>
<evidence type="ECO:0000259" key="3">
    <source>
        <dbReference type="Pfam" id="PF19327"/>
    </source>
</evidence>
<dbReference type="PANTHER" id="PTHR38420">
    <property type="entry name" value="AP-4-A PHOSPHORYLASE II"/>
    <property type="match status" value="1"/>
</dbReference>
<evidence type="ECO:0000313" key="4">
    <source>
        <dbReference type="EMBL" id="PSN63207.1"/>
    </source>
</evidence>
<dbReference type="Pfam" id="PF09830">
    <property type="entry name" value="ATP_transf"/>
    <property type="match status" value="1"/>
</dbReference>